<dbReference type="EMBL" id="CP040896">
    <property type="protein sequence ID" value="QDA61049.1"/>
    <property type="molecule type" value="Genomic_DNA"/>
</dbReference>
<dbReference type="AlphaFoldDB" id="A0A5B8A1Q7"/>
<accession>A0A5B8A1Q7</accession>
<evidence type="ECO:0000313" key="3">
    <source>
        <dbReference type="Proteomes" id="UP000305398"/>
    </source>
</evidence>
<gene>
    <name evidence="2" type="ORF">FHG12_13465</name>
</gene>
<keyword evidence="1" id="KW-0812">Transmembrane</keyword>
<dbReference type="Proteomes" id="UP000305398">
    <property type="component" value="Chromosome"/>
</dbReference>
<dbReference type="RefSeq" id="WP_139516223.1">
    <property type="nucleotide sequence ID" value="NZ_CP040896.1"/>
</dbReference>
<feature type="transmembrane region" description="Helical" evidence="1">
    <location>
        <begin position="38"/>
        <end position="63"/>
    </location>
</feature>
<organism evidence="2 3">
    <name type="scientific">Hymenobacter jejuensis</name>
    <dbReference type="NCBI Taxonomy" id="2502781"/>
    <lineage>
        <taxon>Bacteria</taxon>
        <taxon>Pseudomonadati</taxon>
        <taxon>Bacteroidota</taxon>
        <taxon>Cytophagia</taxon>
        <taxon>Cytophagales</taxon>
        <taxon>Hymenobacteraceae</taxon>
        <taxon>Hymenobacter</taxon>
    </lineage>
</organism>
<keyword evidence="1" id="KW-0472">Membrane</keyword>
<keyword evidence="3" id="KW-1185">Reference proteome</keyword>
<protein>
    <submittedName>
        <fullName evidence="2">Uncharacterized protein</fullName>
    </submittedName>
</protein>
<sequence length="88" mass="9319">MLTWRTFLLTATGLLIGYVAAAQTPAASASAASSTQGMLFWFVVGILGLVLLVVLLASAMITVQLRPHLDPKQDAEPTILHPQTTTAE</sequence>
<evidence type="ECO:0000256" key="1">
    <source>
        <dbReference type="SAM" id="Phobius"/>
    </source>
</evidence>
<keyword evidence="1" id="KW-1133">Transmembrane helix</keyword>
<proteinExistence type="predicted"/>
<evidence type="ECO:0000313" key="2">
    <source>
        <dbReference type="EMBL" id="QDA61049.1"/>
    </source>
</evidence>
<dbReference type="KEGG" id="hyj:FHG12_13465"/>
<name>A0A5B8A1Q7_9BACT</name>
<reference evidence="2 3" key="1">
    <citation type="submission" date="2019-06" db="EMBL/GenBank/DDBJ databases">
        <authorList>
            <person name="Srinivasan S."/>
        </authorList>
    </citation>
    <scope>NUCLEOTIDE SEQUENCE [LARGE SCALE GENOMIC DNA]</scope>
    <source>
        <strain evidence="2 3">17J68-5</strain>
    </source>
</reference>